<dbReference type="Pfam" id="PF00153">
    <property type="entry name" value="Mito_carr"/>
    <property type="match status" value="2"/>
</dbReference>
<dbReference type="InterPro" id="IPR018108">
    <property type="entry name" value="MCP_transmembrane"/>
</dbReference>
<dbReference type="Gene3D" id="1.50.40.10">
    <property type="entry name" value="Mitochondrial carrier domain"/>
    <property type="match status" value="1"/>
</dbReference>
<evidence type="ECO:0000256" key="6">
    <source>
        <dbReference type="ARBA" id="ARBA00022989"/>
    </source>
</evidence>
<dbReference type="AlphaFoldDB" id="A0A4P9YLT6"/>
<feature type="repeat" description="Solcar" evidence="8">
    <location>
        <begin position="1"/>
        <end position="82"/>
    </location>
</feature>
<comment type="similarity">
    <text evidence="2 9">Belongs to the mitochondrial carrier (TC 2.A.29) family.</text>
</comment>
<comment type="subcellular location">
    <subcellularLocation>
        <location evidence="1">Membrane</location>
        <topology evidence="1">Multi-pass membrane protein</topology>
    </subcellularLocation>
</comment>
<dbReference type="EMBL" id="ML005038">
    <property type="protein sequence ID" value="RKP20626.1"/>
    <property type="molecule type" value="Genomic_DNA"/>
</dbReference>
<dbReference type="InterPro" id="IPR023395">
    <property type="entry name" value="MCP_dom_sf"/>
</dbReference>
<evidence type="ECO:0000256" key="10">
    <source>
        <dbReference type="SAM" id="Phobius"/>
    </source>
</evidence>
<name>A0A4P9YLT6_ROZAC</name>
<sequence length="180" mass="20489">MTIALSNTVANFVTHPLFVVQTRLMVQSALRKEKRYFGFKTIGTIIQQEGISGFFKYPSFLLFYVSAMPILQFGPTILTRRFLSGKSISIQILALILLKLGALLIRTPLETIYMRLSIQASPSFRTCVRISVFPYINAVNCLTRIIKEEGMSTLYAGWRWNLVQVFLGSLKENIVLEIEE</sequence>
<keyword evidence="7 8" id="KW-0472">Membrane</keyword>
<dbReference type="InterPro" id="IPR044712">
    <property type="entry name" value="SLC25A32-like"/>
</dbReference>
<evidence type="ECO:0000256" key="1">
    <source>
        <dbReference type="ARBA" id="ARBA00004141"/>
    </source>
</evidence>
<keyword evidence="3 9" id="KW-0813">Transport</keyword>
<keyword evidence="5" id="KW-0677">Repeat</keyword>
<keyword evidence="6 10" id="KW-1133">Transmembrane helix</keyword>
<evidence type="ECO:0000256" key="5">
    <source>
        <dbReference type="ARBA" id="ARBA00022737"/>
    </source>
</evidence>
<dbReference type="GO" id="GO:0006862">
    <property type="term" value="P:nucleotide transport"/>
    <property type="evidence" value="ECO:0007669"/>
    <property type="project" value="InterPro"/>
</dbReference>
<accession>A0A4P9YLT6</accession>
<dbReference type="PANTHER" id="PTHR45683">
    <property type="entry name" value="MITOCHONDRIAL NICOTINAMIDE ADENINE DINUCLEOTIDE TRANSPORTER 1-RELATED-RELATED"/>
    <property type="match status" value="1"/>
</dbReference>
<evidence type="ECO:0000256" key="3">
    <source>
        <dbReference type="ARBA" id="ARBA00022448"/>
    </source>
</evidence>
<dbReference type="PROSITE" id="PS50920">
    <property type="entry name" value="SOLCAR"/>
    <property type="match status" value="2"/>
</dbReference>
<organism evidence="11 12">
    <name type="scientific">Rozella allomycis (strain CSF55)</name>
    <dbReference type="NCBI Taxonomy" id="988480"/>
    <lineage>
        <taxon>Eukaryota</taxon>
        <taxon>Fungi</taxon>
        <taxon>Fungi incertae sedis</taxon>
        <taxon>Cryptomycota</taxon>
        <taxon>Cryptomycota incertae sedis</taxon>
        <taxon>Rozella</taxon>
    </lineage>
</organism>
<keyword evidence="4 8" id="KW-0812">Transmembrane</keyword>
<evidence type="ECO:0000256" key="8">
    <source>
        <dbReference type="PROSITE-ProRule" id="PRU00282"/>
    </source>
</evidence>
<reference evidence="12" key="1">
    <citation type="journal article" date="2018" name="Nat. Microbiol.">
        <title>Leveraging single-cell genomics to expand the fungal tree of life.</title>
        <authorList>
            <person name="Ahrendt S.R."/>
            <person name="Quandt C.A."/>
            <person name="Ciobanu D."/>
            <person name="Clum A."/>
            <person name="Salamov A."/>
            <person name="Andreopoulos B."/>
            <person name="Cheng J.F."/>
            <person name="Woyke T."/>
            <person name="Pelin A."/>
            <person name="Henrissat B."/>
            <person name="Reynolds N.K."/>
            <person name="Benny G.L."/>
            <person name="Smith M.E."/>
            <person name="James T.Y."/>
            <person name="Grigoriev I.V."/>
        </authorList>
    </citation>
    <scope>NUCLEOTIDE SEQUENCE [LARGE SCALE GENOMIC DNA]</scope>
    <source>
        <strain evidence="12">CSF55</strain>
    </source>
</reference>
<dbReference type="Proteomes" id="UP000281549">
    <property type="component" value="Unassembled WGS sequence"/>
</dbReference>
<evidence type="ECO:0000256" key="2">
    <source>
        <dbReference type="ARBA" id="ARBA00006375"/>
    </source>
</evidence>
<feature type="transmembrane region" description="Helical" evidence="10">
    <location>
        <begin position="88"/>
        <end position="105"/>
    </location>
</feature>
<protein>
    <submittedName>
        <fullName evidence="11">Mitochondrial carrier</fullName>
    </submittedName>
</protein>
<dbReference type="GO" id="GO:0016020">
    <property type="term" value="C:membrane"/>
    <property type="evidence" value="ECO:0007669"/>
    <property type="project" value="UniProtKB-SubCell"/>
</dbReference>
<dbReference type="SUPFAM" id="SSF103506">
    <property type="entry name" value="Mitochondrial carrier"/>
    <property type="match status" value="1"/>
</dbReference>
<evidence type="ECO:0000313" key="12">
    <source>
        <dbReference type="Proteomes" id="UP000281549"/>
    </source>
</evidence>
<feature type="transmembrane region" description="Helical" evidence="10">
    <location>
        <begin position="61"/>
        <end position="82"/>
    </location>
</feature>
<gene>
    <name evidence="11" type="ORF">ROZALSC1DRAFT_27902</name>
</gene>
<dbReference type="GO" id="GO:0055085">
    <property type="term" value="P:transmembrane transport"/>
    <property type="evidence" value="ECO:0007669"/>
    <property type="project" value="InterPro"/>
</dbReference>
<evidence type="ECO:0000256" key="9">
    <source>
        <dbReference type="RuleBase" id="RU000488"/>
    </source>
</evidence>
<evidence type="ECO:0000256" key="7">
    <source>
        <dbReference type="ARBA" id="ARBA00023136"/>
    </source>
</evidence>
<proteinExistence type="inferred from homology"/>
<evidence type="ECO:0000313" key="11">
    <source>
        <dbReference type="EMBL" id="RKP20626.1"/>
    </source>
</evidence>
<evidence type="ECO:0000256" key="4">
    <source>
        <dbReference type="ARBA" id="ARBA00022692"/>
    </source>
</evidence>
<feature type="repeat" description="Solcar" evidence="8">
    <location>
        <begin position="86"/>
        <end position="180"/>
    </location>
</feature>